<dbReference type="GO" id="GO:0016020">
    <property type="term" value="C:membrane"/>
    <property type="evidence" value="ECO:0007669"/>
    <property type="project" value="TreeGrafter"/>
</dbReference>
<proteinExistence type="predicted"/>
<dbReference type="Pfam" id="PF12697">
    <property type="entry name" value="Abhydrolase_6"/>
    <property type="match status" value="1"/>
</dbReference>
<protein>
    <submittedName>
        <fullName evidence="2">Alpha/beta hydrolase</fullName>
    </submittedName>
</protein>
<gene>
    <name evidence="2" type="ORF">DA792_06935</name>
</gene>
<reference evidence="2 3" key="1">
    <citation type="submission" date="2018-03" db="EMBL/GenBank/DDBJ databases">
        <title>The Complete Genome of Celeribacter baekdonensis strain LH4, a Thiosulfate-Oxidizing Alphaproteobacterium Isolated from Gulf of Mexico Continental Slope Sediments.</title>
        <authorList>
            <person name="Flood B.E."/>
            <person name="Bailey J.V."/>
            <person name="Leprich D."/>
        </authorList>
    </citation>
    <scope>NUCLEOTIDE SEQUENCE [LARGE SCALE GENOMIC DNA]</scope>
    <source>
        <strain evidence="2 3">LH4</strain>
    </source>
</reference>
<dbReference type="Gene3D" id="3.40.50.1820">
    <property type="entry name" value="alpha/beta hydrolase"/>
    <property type="match status" value="1"/>
</dbReference>
<dbReference type="GO" id="GO:0046464">
    <property type="term" value="P:acylglycerol catabolic process"/>
    <property type="evidence" value="ECO:0007669"/>
    <property type="project" value="TreeGrafter"/>
</dbReference>
<accession>A0A2R4M113</accession>
<dbReference type="Proteomes" id="UP000241447">
    <property type="component" value="Chromosome"/>
</dbReference>
<name>A0A2R4M113_9RHOB</name>
<dbReference type="EMBL" id="CP028475">
    <property type="protein sequence ID" value="AVW90851.1"/>
    <property type="molecule type" value="Genomic_DNA"/>
</dbReference>
<evidence type="ECO:0000259" key="1">
    <source>
        <dbReference type="Pfam" id="PF12697"/>
    </source>
</evidence>
<dbReference type="GO" id="GO:0047372">
    <property type="term" value="F:monoacylglycerol lipase activity"/>
    <property type="evidence" value="ECO:0007669"/>
    <property type="project" value="TreeGrafter"/>
</dbReference>
<dbReference type="PANTHER" id="PTHR43798:SF5">
    <property type="entry name" value="MONOACYLGLYCEROL LIPASE ABHD6"/>
    <property type="match status" value="1"/>
</dbReference>
<keyword evidence="2" id="KW-0378">Hydrolase</keyword>
<dbReference type="AlphaFoldDB" id="A0A2R4M113"/>
<evidence type="ECO:0000313" key="3">
    <source>
        <dbReference type="Proteomes" id="UP000241447"/>
    </source>
</evidence>
<dbReference type="PRINTS" id="PR00111">
    <property type="entry name" value="ABHYDROLASE"/>
</dbReference>
<organism evidence="2 3">
    <name type="scientific">Celeribacter baekdonensis</name>
    <dbReference type="NCBI Taxonomy" id="875171"/>
    <lineage>
        <taxon>Bacteria</taxon>
        <taxon>Pseudomonadati</taxon>
        <taxon>Pseudomonadota</taxon>
        <taxon>Alphaproteobacteria</taxon>
        <taxon>Rhodobacterales</taxon>
        <taxon>Roseobacteraceae</taxon>
        <taxon>Celeribacter</taxon>
    </lineage>
</organism>
<dbReference type="KEGG" id="cbak:DA792_06935"/>
<feature type="domain" description="AB hydrolase-1" evidence="1">
    <location>
        <begin position="85"/>
        <end position="329"/>
    </location>
</feature>
<dbReference type="InterPro" id="IPR050266">
    <property type="entry name" value="AB_hydrolase_sf"/>
</dbReference>
<dbReference type="SUPFAM" id="SSF53474">
    <property type="entry name" value="alpha/beta-Hydrolases"/>
    <property type="match status" value="1"/>
</dbReference>
<dbReference type="InterPro" id="IPR000073">
    <property type="entry name" value="AB_hydrolase_1"/>
</dbReference>
<dbReference type="PANTHER" id="PTHR43798">
    <property type="entry name" value="MONOACYLGLYCEROL LIPASE"/>
    <property type="match status" value="1"/>
</dbReference>
<dbReference type="InterPro" id="IPR029058">
    <property type="entry name" value="AB_hydrolase_fold"/>
</dbReference>
<evidence type="ECO:0000313" key="2">
    <source>
        <dbReference type="EMBL" id="AVW90851.1"/>
    </source>
</evidence>
<sequence length="340" mass="37103">MRICFTATGSTKCIKPRSMIWRRSVSKALICLSVLLALMAATVLIAQKRGQIAMRKAPQTGEMVTTLSGQIVHVERYGPEGAPPIVLIHGASGSTYDMTFRLAPALAERYRVYVVDRPGFGYSPALSDESLAAQAQTLREAISELEPRKLMVLGQSYGGAVALEWALQDQENMLGLVLVSAASHEWAGDPSLFYRTMATPVIGDIFSWMLMAYLPSPVLASEIDAVFAPQHAPEGYTAFFQPRLSLRPATQTLNARQRVTLKAQLRDMTTGYPSLMLPIESVHGTADTTVGLEVHAAPLARDVDSDHLVRLEGLGHMPHHVATQEVVAAVDRLTARLEDR</sequence>